<keyword evidence="2" id="KW-0472">Membrane</keyword>
<accession>A0A3D2SF67</accession>
<name>A0A3D2SF67_9BACE</name>
<keyword evidence="2" id="KW-0812">Transmembrane</keyword>
<reference evidence="4 5" key="1">
    <citation type="journal article" date="2018" name="Nat. Biotechnol.">
        <title>A standardized bacterial taxonomy based on genome phylogeny substantially revises the tree of life.</title>
        <authorList>
            <person name="Parks D.H."/>
            <person name="Chuvochina M."/>
            <person name="Waite D.W."/>
            <person name="Rinke C."/>
            <person name="Skarshewski A."/>
            <person name="Chaumeil P.A."/>
            <person name="Hugenholtz P."/>
        </authorList>
    </citation>
    <scope>NUCLEOTIDE SEQUENCE [LARGE SCALE GENOMIC DNA]</scope>
    <source>
        <strain evidence="4">UBA9667</strain>
    </source>
</reference>
<proteinExistence type="predicted"/>
<comment type="caution">
    <text evidence="4">The sequence shown here is derived from an EMBL/GenBank/DDBJ whole genome shotgun (WGS) entry which is preliminary data.</text>
</comment>
<dbReference type="SUPFAM" id="SSF53850">
    <property type="entry name" value="Periplasmic binding protein-like II"/>
    <property type="match status" value="1"/>
</dbReference>
<sequence length="276" mass="31029">MIKLSLTQTKWMKYLLLGLVCSLISFFWFRDKSPHTQPRDYAAISAEGVIRVATEYNSVSYFATGDSMAGFNYELIQAFARSKGLKAEIIPEMSFEKRLQGLANGTFDVIAYGIQTTSEFKDSLLFTAPISLSKQVLVQRKLADGKVAITSQLGLAGKTLHLIKGSPAVMRIKNLGNEIGDTIYIKEVDKYGTEQLLAMVEHGDIDYAVCDEEIARASVDSFPQIDISTGISFNQFNSWAVSKQSPALRDSLNNWIKSFMKTKDFKRIYRSYYKKD</sequence>
<evidence type="ECO:0000256" key="1">
    <source>
        <dbReference type="ARBA" id="ARBA00022729"/>
    </source>
</evidence>
<evidence type="ECO:0000313" key="4">
    <source>
        <dbReference type="EMBL" id="HCK24011.1"/>
    </source>
</evidence>
<dbReference type="EMBL" id="DPVG01000160">
    <property type="protein sequence ID" value="HCK24011.1"/>
    <property type="molecule type" value="Genomic_DNA"/>
</dbReference>
<dbReference type="Proteomes" id="UP000263098">
    <property type="component" value="Unassembled WGS sequence"/>
</dbReference>
<protein>
    <submittedName>
        <fullName evidence="4">Glutamine ABC transporter substrate-binding protein</fullName>
    </submittedName>
</protein>
<keyword evidence="2" id="KW-1133">Transmembrane helix</keyword>
<dbReference type="InterPro" id="IPR001638">
    <property type="entry name" value="Solute-binding_3/MltF_N"/>
</dbReference>
<dbReference type="SMART" id="SM00062">
    <property type="entry name" value="PBPb"/>
    <property type="match status" value="1"/>
</dbReference>
<feature type="domain" description="Solute-binding protein family 3/N-terminal" evidence="3">
    <location>
        <begin position="49"/>
        <end position="276"/>
    </location>
</feature>
<dbReference type="PANTHER" id="PTHR35936">
    <property type="entry name" value="MEMBRANE-BOUND LYTIC MUREIN TRANSGLYCOSYLASE F"/>
    <property type="match status" value="1"/>
</dbReference>
<evidence type="ECO:0000256" key="2">
    <source>
        <dbReference type="SAM" id="Phobius"/>
    </source>
</evidence>
<dbReference type="CDD" id="cd01009">
    <property type="entry name" value="PBP2_YfhD_N"/>
    <property type="match status" value="1"/>
</dbReference>
<dbReference type="Pfam" id="PF00497">
    <property type="entry name" value="SBP_bac_3"/>
    <property type="match status" value="1"/>
</dbReference>
<dbReference type="AlphaFoldDB" id="A0A3D2SF67"/>
<keyword evidence="1" id="KW-0732">Signal</keyword>
<gene>
    <name evidence="4" type="ORF">DHW31_04375</name>
</gene>
<evidence type="ECO:0000259" key="3">
    <source>
        <dbReference type="SMART" id="SM00062"/>
    </source>
</evidence>
<evidence type="ECO:0000313" key="5">
    <source>
        <dbReference type="Proteomes" id="UP000263098"/>
    </source>
</evidence>
<dbReference type="PANTHER" id="PTHR35936:SF19">
    <property type="entry name" value="AMINO-ACID-BINDING PROTEIN YXEM-RELATED"/>
    <property type="match status" value="1"/>
</dbReference>
<dbReference type="Gene3D" id="3.40.190.10">
    <property type="entry name" value="Periplasmic binding protein-like II"/>
    <property type="match status" value="2"/>
</dbReference>
<feature type="transmembrane region" description="Helical" evidence="2">
    <location>
        <begin position="12"/>
        <end position="29"/>
    </location>
</feature>
<organism evidence="4 5">
    <name type="scientific">Bacteroides graminisolvens</name>
    <dbReference type="NCBI Taxonomy" id="477666"/>
    <lineage>
        <taxon>Bacteria</taxon>
        <taxon>Pseudomonadati</taxon>
        <taxon>Bacteroidota</taxon>
        <taxon>Bacteroidia</taxon>
        <taxon>Bacteroidales</taxon>
        <taxon>Bacteroidaceae</taxon>
        <taxon>Bacteroides</taxon>
    </lineage>
</organism>